<dbReference type="eggNOG" id="COG1207">
    <property type="taxonomic scope" value="Bacteria"/>
</dbReference>
<dbReference type="InterPro" id="IPR029044">
    <property type="entry name" value="Nucleotide-diphossugar_trans"/>
</dbReference>
<dbReference type="HOGENOM" id="CLU_029499_15_0_7"/>
<dbReference type="GO" id="GO:0019134">
    <property type="term" value="F:glucosamine-1-phosphate N-acetyltransferase activity"/>
    <property type="evidence" value="ECO:0007669"/>
    <property type="project" value="UniProtKB-EC"/>
</dbReference>
<gene>
    <name evidence="8" type="ORF">SYN_02437</name>
</gene>
<dbReference type="PANTHER" id="PTHR43584">
    <property type="entry name" value="NUCLEOTIDYL TRANSFERASE"/>
    <property type="match status" value="1"/>
</dbReference>
<keyword evidence="3" id="KW-0012">Acyltransferase</keyword>
<dbReference type="KEGG" id="sat:SYN_02437"/>
<dbReference type="Pfam" id="PF00483">
    <property type="entry name" value="NTP_transferase"/>
    <property type="match status" value="1"/>
</dbReference>
<sequence length="258" mass="28690">MNIPIHKTNDYSLGVVILAAGKGTRMRSEKAKVLHHICGNPMLFYTIRLARKVLAEKIVVVVGHQADVVKKHFSNGDLIFAEQREQLGTGHAVMQTREEFKNFTGNILILCGDVPLLSIETVRRLISGHVRANAAVTVLTALMDNPAGYGRIVKTPAGEVVKIVEERDASVEEKKIKEINSGIYCVDSLFLFDAIAEIKNDNAQGEYYLTDIIEIACKRRRPVRAVLVDDAEEIIGINTPEHLQRAEMRMFEASRQGA</sequence>
<keyword evidence="1 8" id="KW-0808">Transferase</keyword>
<protein>
    <submittedName>
        <fullName evidence="8">UDP-N-acetylglucosamine pyrophosphorylase</fullName>
        <ecNumber evidence="8">2.7.7.23</ecNumber>
    </submittedName>
</protein>
<dbReference type="Gene3D" id="3.90.550.10">
    <property type="entry name" value="Spore Coat Polysaccharide Biosynthesis Protein SpsA, Chain A"/>
    <property type="match status" value="1"/>
</dbReference>
<dbReference type="InterPro" id="IPR005835">
    <property type="entry name" value="NTP_transferase_dom"/>
</dbReference>
<evidence type="ECO:0000259" key="7">
    <source>
        <dbReference type="Pfam" id="PF00483"/>
    </source>
</evidence>
<dbReference type="OrthoDB" id="9775031at2"/>
<dbReference type="FunCoup" id="Q2LR95">
    <property type="interactions" value="465"/>
</dbReference>
<dbReference type="EC" id="2.7.7.23" evidence="8"/>
<keyword evidence="2 8" id="KW-0548">Nucleotidyltransferase</keyword>
<dbReference type="AlphaFoldDB" id="Q2LR95"/>
<comment type="function">
    <text evidence="6">Catalyzes the last two sequential reactions in the de novo biosynthetic pathway for UDP-N-acetylglucosamine (UDP-GlcNAc). The C-terminal domain catalyzes the transfer of acetyl group from acetyl coenzyme A to glucosamine-1-phosphate (GlcN-1-P) to produce N-acetylglucosamine-1-phosphate (GlcNAc-1-P), which is converted into UDP-GlcNAc by the transfer of uridine 5-monophosphate (from uridine 5-triphosphate), a reaction catalyzed by the N-terminal domain.</text>
</comment>
<evidence type="ECO:0000313" key="9">
    <source>
        <dbReference type="Proteomes" id="UP000001933"/>
    </source>
</evidence>
<organism evidence="8 9">
    <name type="scientific">Syntrophus aciditrophicus (strain SB)</name>
    <dbReference type="NCBI Taxonomy" id="56780"/>
    <lineage>
        <taxon>Bacteria</taxon>
        <taxon>Pseudomonadati</taxon>
        <taxon>Thermodesulfobacteriota</taxon>
        <taxon>Syntrophia</taxon>
        <taxon>Syntrophales</taxon>
        <taxon>Syntrophaceae</taxon>
        <taxon>Syntrophus</taxon>
    </lineage>
</organism>
<comment type="catalytic activity">
    <reaction evidence="4">
        <text>alpha-D-glucosamine 1-phosphate + acetyl-CoA = N-acetyl-alpha-D-glucosamine 1-phosphate + CoA + H(+)</text>
        <dbReference type="Rhea" id="RHEA:13725"/>
        <dbReference type="ChEBI" id="CHEBI:15378"/>
        <dbReference type="ChEBI" id="CHEBI:57287"/>
        <dbReference type="ChEBI" id="CHEBI:57288"/>
        <dbReference type="ChEBI" id="CHEBI:57776"/>
        <dbReference type="ChEBI" id="CHEBI:58516"/>
        <dbReference type="EC" id="2.3.1.157"/>
    </reaction>
</comment>
<keyword evidence="9" id="KW-1185">Reference proteome</keyword>
<evidence type="ECO:0000313" key="8">
    <source>
        <dbReference type="EMBL" id="ABC76606.1"/>
    </source>
</evidence>
<dbReference type="Proteomes" id="UP000001933">
    <property type="component" value="Chromosome"/>
</dbReference>
<feature type="domain" description="Nucleotidyl transferase" evidence="7">
    <location>
        <begin position="16"/>
        <end position="229"/>
    </location>
</feature>
<evidence type="ECO:0000256" key="2">
    <source>
        <dbReference type="ARBA" id="ARBA00022695"/>
    </source>
</evidence>
<reference evidence="8 9" key="1">
    <citation type="journal article" date="2007" name="Proc. Natl. Acad. Sci. U.S.A.">
        <title>The genome of Syntrophus aciditrophicus: life at the thermodynamic limit of microbial growth.</title>
        <authorList>
            <person name="McInerney M.J."/>
            <person name="Rohlin L."/>
            <person name="Mouttaki H."/>
            <person name="Kim U."/>
            <person name="Krupp R.S."/>
            <person name="Rios-Hernandez L."/>
            <person name="Sieber J."/>
            <person name="Struchtemeyer C.G."/>
            <person name="Bhattacharyya A."/>
            <person name="Campbell J.W."/>
            <person name="Gunsalus R.P."/>
        </authorList>
    </citation>
    <scope>NUCLEOTIDE SEQUENCE [LARGE SCALE GENOMIC DNA]</scope>
    <source>
        <strain evidence="8 9">SB</strain>
    </source>
</reference>
<evidence type="ECO:0000256" key="5">
    <source>
        <dbReference type="ARBA" id="ARBA00048493"/>
    </source>
</evidence>
<evidence type="ECO:0000256" key="6">
    <source>
        <dbReference type="ARBA" id="ARBA00049628"/>
    </source>
</evidence>
<evidence type="ECO:0000256" key="3">
    <source>
        <dbReference type="ARBA" id="ARBA00023315"/>
    </source>
</evidence>
<dbReference type="SUPFAM" id="SSF53448">
    <property type="entry name" value="Nucleotide-diphospho-sugar transferases"/>
    <property type="match status" value="1"/>
</dbReference>
<dbReference type="RefSeq" id="WP_011416640.1">
    <property type="nucleotide sequence ID" value="NC_007759.1"/>
</dbReference>
<dbReference type="GO" id="GO:0003977">
    <property type="term" value="F:UDP-N-acetylglucosamine diphosphorylase activity"/>
    <property type="evidence" value="ECO:0007669"/>
    <property type="project" value="UniProtKB-EC"/>
</dbReference>
<dbReference type="STRING" id="56780.SYN_02437"/>
<accession>Q2LR95</accession>
<evidence type="ECO:0000256" key="1">
    <source>
        <dbReference type="ARBA" id="ARBA00022679"/>
    </source>
</evidence>
<dbReference type="PANTHER" id="PTHR43584:SF3">
    <property type="entry name" value="BIFUNCTIONAL PROTEIN GLMU"/>
    <property type="match status" value="1"/>
</dbReference>
<dbReference type="CDD" id="cd02540">
    <property type="entry name" value="GT2_GlmU_N_bac"/>
    <property type="match status" value="1"/>
</dbReference>
<comment type="catalytic activity">
    <reaction evidence="5">
        <text>N-acetyl-alpha-D-glucosamine 1-phosphate + UTP + H(+) = UDP-N-acetyl-alpha-D-glucosamine + diphosphate</text>
        <dbReference type="Rhea" id="RHEA:13509"/>
        <dbReference type="ChEBI" id="CHEBI:15378"/>
        <dbReference type="ChEBI" id="CHEBI:33019"/>
        <dbReference type="ChEBI" id="CHEBI:46398"/>
        <dbReference type="ChEBI" id="CHEBI:57705"/>
        <dbReference type="ChEBI" id="CHEBI:57776"/>
        <dbReference type="EC" id="2.7.7.23"/>
    </reaction>
</comment>
<dbReference type="InterPro" id="IPR050065">
    <property type="entry name" value="GlmU-like"/>
</dbReference>
<dbReference type="EMBL" id="CP000252">
    <property type="protein sequence ID" value="ABC76606.1"/>
    <property type="molecule type" value="Genomic_DNA"/>
</dbReference>
<name>Q2LR95_SYNAS</name>
<proteinExistence type="predicted"/>
<dbReference type="InParanoid" id="Q2LR95"/>
<evidence type="ECO:0000256" key="4">
    <source>
        <dbReference type="ARBA" id="ARBA00048247"/>
    </source>
</evidence>